<comment type="caution">
    <text evidence="3">The sequence shown here is derived from an EMBL/GenBank/DDBJ whole genome shotgun (WGS) entry which is preliminary data.</text>
</comment>
<evidence type="ECO:0000313" key="4">
    <source>
        <dbReference type="Proteomes" id="UP000265703"/>
    </source>
</evidence>
<evidence type="ECO:0000256" key="2">
    <source>
        <dbReference type="SAM" id="Phobius"/>
    </source>
</evidence>
<keyword evidence="4" id="KW-1185">Reference proteome</keyword>
<evidence type="ECO:0000256" key="1">
    <source>
        <dbReference type="SAM" id="MobiDB-lite"/>
    </source>
</evidence>
<gene>
    <name evidence="3" type="ORF">C1645_482575</name>
</gene>
<proteinExistence type="predicted"/>
<dbReference type="EMBL" id="QKYT01000607">
    <property type="protein sequence ID" value="RIA83019.1"/>
    <property type="molecule type" value="Genomic_DNA"/>
</dbReference>
<keyword evidence="2" id="KW-0472">Membrane</keyword>
<dbReference type="AlphaFoldDB" id="A0A397SDS0"/>
<feature type="transmembrane region" description="Helical" evidence="2">
    <location>
        <begin position="103"/>
        <end position="122"/>
    </location>
</feature>
<feature type="compositionally biased region" description="Polar residues" evidence="1">
    <location>
        <begin position="34"/>
        <end position="44"/>
    </location>
</feature>
<keyword evidence="2" id="KW-0812">Transmembrane</keyword>
<sequence>MGATRSIRFQLCGAVKPNRSGSTRTDLSRLTRPKPTQTDSNRLKPNQSAQILRSFGLSLEFSWSRWWGSAGFFTAAGLFNFDFGFLFVVTFDFGMDLRISTSRASIIGSWIYVSSFGFFLAWNLQ</sequence>
<accession>A0A397SDS0</accession>
<organism evidence="3 4">
    <name type="scientific">Glomus cerebriforme</name>
    <dbReference type="NCBI Taxonomy" id="658196"/>
    <lineage>
        <taxon>Eukaryota</taxon>
        <taxon>Fungi</taxon>
        <taxon>Fungi incertae sedis</taxon>
        <taxon>Mucoromycota</taxon>
        <taxon>Glomeromycotina</taxon>
        <taxon>Glomeromycetes</taxon>
        <taxon>Glomerales</taxon>
        <taxon>Glomeraceae</taxon>
        <taxon>Glomus</taxon>
    </lineage>
</organism>
<protein>
    <submittedName>
        <fullName evidence="3">Uncharacterized protein</fullName>
    </submittedName>
</protein>
<keyword evidence="2" id="KW-1133">Transmembrane helix</keyword>
<feature type="region of interest" description="Disordered" evidence="1">
    <location>
        <begin position="18"/>
        <end position="44"/>
    </location>
</feature>
<dbReference type="Proteomes" id="UP000265703">
    <property type="component" value="Unassembled WGS sequence"/>
</dbReference>
<name>A0A397SDS0_9GLOM</name>
<evidence type="ECO:0000313" key="3">
    <source>
        <dbReference type="EMBL" id="RIA83019.1"/>
    </source>
</evidence>
<feature type="transmembrane region" description="Helical" evidence="2">
    <location>
        <begin position="66"/>
        <end position="91"/>
    </location>
</feature>
<reference evidence="3 4" key="1">
    <citation type="submission" date="2018-06" db="EMBL/GenBank/DDBJ databases">
        <title>Comparative genomics reveals the genomic features of Rhizophagus irregularis, R. cerebriforme, R. diaphanum and Gigaspora rosea, and their symbiotic lifestyle signature.</title>
        <authorList>
            <person name="Morin E."/>
            <person name="San Clemente H."/>
            <person name="Chen E.C.H."/>
            <person name="De La Providencia I."/>
            <person name="Hainaut M."/>
            <person name="Kuo A."/>
            <person name="Kohler A."/>
            <person name="Murat C."/>
            <person name="Tang N."/>
            <person name="Roy S."/>
            <person name="Loubradou J."/>
            <person name="Henrissat B."/>
            <person name="Grigoriev I.V."/>
            <person name="Corradi N."/>
            <person name="Roux C."/>
            <person name="Martin F.M."/>
        </authorList>
    </citation>
    <scope>NUCLEOTIDE SEQUENCE [LARGE SCALE GENOMIC DNA]</scope>
    <source>
        <strain evidence="3 4">DAOM 227022</strain>
    </source>
</reference>